<proteinExistence type="predicted"/>
<evidence type="ECO:0000313" key="1">
    <source>
        <dbReference type="EMBL" id="ERM96901.1"/>
    </source>
</evidence>
<accession>W1NMV6</accession>
<dbReference type="Proteomes" id="UP000017836">
    <property type="component" value="Unassembled WGS sequence"/>
</dbReference>
<evidence type="ECO:0000313" key="2">
    <source>
        <dbReference type="Proteomes" id="UP000017836"/>
    </source>
</evidence>
<dbReference type="HOGENOM" id="CLU_2240238_0_0_1"/>
<keyword evidence="2" id="KW-1185">Reference proteome</keyword>
<sequence length="105" mass="11911">MVLSRPIFEASCQFYNPQPKPAPPMAPTYLPFLHPPRQVVTLGSNPWVSSVQVDLKYESLEGQMKIMRTSLQKMGVDDPTLIGPYDEFYLDGFADLPMNFLSPKF</sequence>
<name>W1NMV6_AMBTC</name>
<gene>
    <name evidence="1" type="ORF">AMTR_s00074p00075240</name>
</gene>
<reference evidence="2" key="1">
    <citation type="journal article" date="2013" name="Science">
        <title>The Amborella genome and the evolution of flowering plants.</title>
        <authorList>
            <consortium name="Amborella Genome Project"/>
        </authorList>
    </citation>
    <scope>NUCLEOTIDE SEQUENCE [LARGE SCALE GENOMIC DNA]</scope>
</reference>
<dbReference type="AlphaFoldDB" id="W1NMV6"/>
<organism evidence="1 2">
    <name type="scientific">Amborella trichopoda</name>
    <dbReference type="NCBI Taxonomy" id="13333"/>
    <lineage>
        <taxon>Eukaryota</taxon>
        <taxon>Viridiplantae</taxon>
        <taxon>Streptophyta</taxon>
        <taxon>Embryophyta</taxon>
        <taxon>Tracheophyta</taxon>
        <taxon>Spermatophyta</taxon>
        <taxon>Magnoliopsida</taxon>
        <taxon>Amborellales</taxon>
        <taxon>Amborellaceae</taxon>
        <taxon>Amborella</taxon>
    </lineage>
</organism>
<dbReference type="EMBL" id="KI396637">
    <property type="protein sequence ID" value="ERM96901.1"/>
    <property type="molecule type" value="Genomic_DNA"/>
</dbReference>
<protein>
    <submittedName>
        <fullName evidence="1">Uncharacterized protein</fullName>
    </submittedName>
</protein>
<dbReference type="Gramene" id="ERM96901">
    <property type="protein sequence ID" value="ERM96901"/>
    <property type="gene ID" value="AMTR_s00074p00075240"/>
</dbReference>